<evidence type="ECO:0000256" key="3">
    <source>
        <dbReference type="ARBA" id="ARBA00011581"/>
    </source>
</evidence>
<dbReference type="PANTHER" id="PTHR28189">
    <property type="entry name" value="GUANINE NUCLEOTIDE-BINDING PROTEIN SUBUNIT GAMMA"/>
    <property type="match status" value="1"/>
</dbReference>
<evidence type="ECO:0000256" key="9">
    <source>
        <dbReference type="ARBA" id="ARBA00023288"/>
    </source>
</evidence>
<sequence>MSSRPHKVTMAELKLRRLTEHNTRLREDLARPRMKISDASKTLLDYATTTRDPLIQSVWGPPEKGKDPYAPVQAEGGCCSREFSCTLAIQGARELISSVM</sequence>
<comment type="subcellular location">
    <subcellularLocation>
        <location evidence="1">Membrane</location>
        <topology evidence="1">Peripheral membrane protein</topology>
    </subcellularLocation>
</comment>
<keyword evidence="13" id="KW-1185">Reference proteome</keyword>
<dbReference type="GO" id="GO:0007186">
    <property type="term" value="P:G protein-coupled receptor signaling pathway"/>
    <property type="evidence" value="ECO:0007669"/>
    <property type="project" value="InterPro"/>
</dbReference>
<evidence type="ECO:0000256" key="4">
    <source>
        <dbReference type="ARBA" id="ARBA00016111"/>
    </source>
</evidence>
<evidence type="ECO:0000256" key="2">
    <source>
        <dbReference type="ARBA" id="ARBA00007431"/>
    </source>
</evidence>
<organism evidence="12 13">
    <name type="scientific">Dioszegia hungarica</name>
    <dbReference type="NCBI Taxonomy" id="4972"/>
    <lineage>
        <taxon>Eukaryota</taxon>
        <taxon>Fungi</taxon>
        <taxon>Dikarya</taxon>
        <taxon>Basidiomycota</taxon>
        <taxon>Agaricomycotina</taxon>
        <taxon>Tremellomycetes</taxon>
        <taxon>Tremellales</taxon>
        <taxon>Bulleribasidiaceae</taxon>
        <taxon>Dioszegia</taxon>
    </lineage>
</organism>
<dbReference type="AlphaFoldDB" id="A0AA38H9N9"/>
<dbReference type="RefSeq" id="XP_052946627.1">
    <property type="nucleotide sequence ID" value="XM_053087012.1"/>
</dbReference>
<evidence type="ECO:0000256" key="5">
    <source>
        <dbReference type="ARBA" id="ARBA00022481"/>
    </source>
</evidence>
<dbReference type="PANTHER" id="PTHR28189:SF1">
    <property type="entry name" value="GUANINE NUCLEOTIDE-BINDING PROTEIN SUBUNIT GAMMA"/>
    <property type="match status" value="1"/>
</dbReference>
<evidence type="ECO:0000256" key="10">
    <source>
        <dbReference type="ARBA" id="ARBA00023289"/>
    </source>
</evidence>
<keyword evidence="6" id="KW-0472">Membrane</keyword>
<keyword evidence="8" id="KW-0807">Transducer</keyword>
<dbReference type="GO" id="GO:0031681">
    <property type="term" value="F:G-protein beta-subunit binding"/>
    <property type="evidence" value="ECO:0007669"/>
    <property type="project" value="InterPro"/>
</dbReference>
<dbReference type="InterPro" id="IPR041848">
    <property type="entry name" value="Ste18_fungal"/>
</dbReference>
<evidence type="ECO:0000256" key="7">
    <source>
        <dbReference type="ARBA" id="ARBA00023139"/>
    </source>
</evidence>
<comment type="caution">
    <text evidence="12">The sequence shown here is derived from an EMBL/GenBank/DDBJ whole genome shotgun (WGS) entry which is preliminary data.</text>
</comment>
<dbReference type="GeneID" id="77726213"/>
<proteinExistence type="inferred from homology"/>
<dbReference type="GO" id="GO:0000750">
    <property type="term" value="P:pheromone-dependent signal transduction involved in conjugation with cellular fusion"/>
    <property type="evidence" value="ECO:0007669"/>
    <property type="project" value="InterPro"/>
</dbReference>
<protein>
    <recommendedName>
        <fullName evidence="4">Guanine nucleotide-binding protein subunit gamma</fullName>
    </recommendedName>
</protein>
<keyword evidence="9" id="KW-0449">Lipoprotein</keyword>
<evidence type="ECO:0000313" key="13">
    <source>
        <dbReference type="Proteomes" id="UP001164286"/>
    </source>
</evidence>
<comment type="subunit">
    <text evidence="3">G proteins are composed of 3 units, alpha, beta and gamma.</text>
</comment>
<dbReference type="Proteomes" id="UP001164286">
    <property type="component" value="Unassembled WGS sequence"/>
</dbReference>
<dbReference type="SUPFAM" id="SSF48670">
    <property type="entry name" value="Transducin (heterotrimeric G protein), gamma chain"/>
    <property type="match status" value="1"/>
</dbReference>
<dbReference type="Pfam" id="PF00631">
    <property type="entry name" value="G-gamma"/>
    <property type="match status" value="1"/>
</dbReference>
<feature type="domain" description="G protein gamma" evidence="11">
    <location>
        <begin position="11"/>
        <end position="88"/>
    </location>
</feature>
<keyword evidence="10" id="KW-0636">Prenylation</keyword>
<comment type="similarity">
    <text evidence="2">Belongs to the G protein gamma family.</text>
</comment>
<dbReference type="GO" id="GO:0005834">
    <property type="term" value="C:heterotrimeric G-protein complex"/>
    <property type="evidence" value="ECO:0007669"/>
    <property type="project" value="TreeGrafter"/>
</dbReference>
<evidence type="ECO:0000256" key="1">
    <source>
        <dbReference type="ARBA" id="ARBA00004170"/>
    </source>
</evidence>
<keyword evidence="7" id="KW-0564">Palmitate</keyword>
<evidence type="ECO:0000313" key="12">
    <source>
        <dbReference type="EMBL" id="KAI9636850.1"/>
    </source>
</evidence>
<name>A0AA38H9N9_9TREE</name>
<dbReference type="EMBL" id="JAKWFO010000005">
    <property type="protein sequence ID" value="KAI9636850.1"/>
    <property type="molecule type" value="Genomic_DNA"/>
</dbReference>
<dbReference type="FunFam" id="4.10.260.10:FF:000003">
    <property type="entry name" value="G-protein complex gamma subunit Ste18/GpgA"/>
    <property type="match status" value="1"/>
</dbReference>
<keyword evidence="5" id="KW-0488">Methylation</keyword>
<dbReference type="InterPro" id="IPR015898">
    <property type="entry name" value="G-protein_gamma-like_dom"/>
</dbReference>
<dbReference type="Gene3D" id="4.10.260.10">
    <property type="entry name" value="Transducin (heterotrimeric G protein), gamma chain"/>
    <property type="match status" value="1"/>
</dbReference>
<evidence type="ECO:0000256" key="8">
    <source>
        <dbReference type="ARBA" id="ARBA00023224"/>
    </source>
</evidence>
<dbReference type="SMART" id="SM01224">
    <property type="entry name" value="G_gamma"/>
    <property type="match status" value="1"/>
</dbReference>
<evidence type="ECO:0000259" key="11">
    <source>
        <dbReference type="SMART" id="SM01224"/>
    </source>
</evidence>
<gene>
    <name evidence="12" type="ORF">MKK02DRAFT_25270</name>
</gene>
<evidence type="ECO:0000256" key="6">
    <source>
        <dbReference type="ARBA" id="ARBA00023136"/>
    </source>
</evidence>
<accession>A0AA38H9N9</accession>
<dbReference type="InterPro" id="IPR036284">
    <property type="entry name" value="GGL_sf"/>
</dbReference>
<reference evidence="12" key="1">
    <citation type="journal article" date="2022" name="G3 (Bethesda)">
        <title>High quality genome of the basidiomycete yeast Dioszegia hungarica PDD-24b-2 isolated from cloud water.</title>
        <authorList>
            <person name="Jarrige D."/>
            <person name="Haridas S."/>
            <person name="Bleykasten-Grosshans C."/>
            <person name="Joly M."/>
            <person name="Nadalig T."/>
            <person name="Sancelme M."/>
            <person name="Vuilleumier S."/>
            <person name="Grigoriev I.V."/>
            <person name="Amato P."/>
            <person name="Bringel F."/>
        </authorList>
    </citation>
    <scope>NUCLEOTIDE SEQUENCE</scope>
    <source>
        <strain evidence="12">PDD-24b-2</strain>
    </source>
</reference>